<protein>
    <submittedName>
        <fullName evidence="1">14613_t:CDS:1</fullName>
    </submittedName>
</protein>
<sequence>MPVSNKNDVEASDKTFNKKTKVDDTRVVVISEVRFELRDKIFTVTTDNDKNMQKVVRDLKQTIENISWQPCAAHTIQLVIGEVLEPINILAGRAKR</sequence>
<organism evidence="1 2">
    <name type="scientific">Racocetra persica</name>
    <dbReference type="NCBI Taxonomy" id="160502"/>
    <lineage>
        <taxon>Eukaryota</taxon>
        <taxon>Fungi</taxon>
        <taxon>Fungi incertae sedis</taxon>
        <taxon>Mucoromycota</taxon>
        <taxon>Glomeromycotina</taxon>
        <taxon>Glomeromycetes</taxon>
        <taxon>Diversisporales</taxon>
        <taxon>Gigasporaceae</taxon>
        <taxon>Racocetra</taxon>
    </lineage>
</organism>
<comment type="caution">
    <text evidence="1">The sequence shown here is derived from an EMBL/GenBank/DDBJ whole genome shotgun (WGS) entry which is preliminary data.</text>
</comment>
<dbReference type="Proteomes" id="UP000789920">
    <property type="component" value="Unassembled WGS sequence"/>
</dbReference>
<accession>A0ACA9PFW7</accession>
<reference evidence="1" key="1">
    <citation type="submission" date="2021-06" db="EMBL/GenBank/DDBJ databases">
        <authorList>
            <person name="Kallberg Y."/>
            <person name="Tangrot J."/>
            <person name="Rosling A."/>
        </authorList>
    </citation>
    <scope>NUCLEOTIDE SEQUENCE</scope>
    <source>
        <strain evidence="1">MA461A</strain>
    </source>
</reference>
<dbReference type="EMBL" id="CAJVQC010020403">
    <property type="protein sequence ID" value="CAG8707762.1"/>
    <property type="molecule type" value="Genomic_DNA"/>
</dbReference>
<evidence type="ECO:0000313" key="1">
    <source>
        <dbReference type="EMBL" id="CAG8707762.1"/>
    </source>
</evidence>
<name>A0ACA9PFW7_9GLOM</name>
<proteinExistence type="predicted"/>
<keyword evidence="2" id="KW-1185">Reference proteome</keyword>
<gene>
    <name evidence="1" type="ORF">RPERSI_LOCUS10338</name>
</gene>
<evidence type="ECO:0000313" key="2">
    <source>
        <dbReference type="Proteomes" id="UP000789920"/>
    </source>
</evidence>